<name>A0ACC2IR46_9PLEO</name>
<proteinExistence type="predicted"/>
<accession>A0ACC2IR46</accession>
<protein>
    <submittedName>
        <fullName evidence="1">Uncharacterized protein</fullName>
    </submittedName>
</protein>
<organism evidence="1 2">
    <name type="scientific">Boeremia exigua</name>
    <dbReference type="NCBI Taxonomy" id="749465"/>
    <lineage>
        <taxon>Eukaryota</taxon>
        <taxon>Fungi</taxon>
        <taxon>Dikarya</taxon>
        <taxon>Ascomycota</taxon>
        <taxon>Pezizomycotina</taxon>
        <taxon>Dothideomycetes</taxon>
        <taxon>Pleosporomycetidae</taxon>
        <taxon>Pleosporales</taxon>
        <taxon>Pleosporineae</taxon>
        <taxon>Didymellaceae</taxon>
        <taxon>Boeremia</taxon>
    </lineage>
</organism>
<reference evidence="1" key="1">
    <citation type="submission" date="2022-11" db="EMBL/GenBank/DDBJ databases">
        <title>Genome Sequence of Boeremia exigua.</title>
        <authorList>
            <person name="Buettner E."/>
        </authorList>
    </citation>
    <scope>NUCLEOTIDE SEQUENCE</scope>
    <source>
        <strain evidence="1">CU02</strain>
    </source>
</reference>
<evidence type="ECO:0000313" key="2">
    <source>
        <dbReference type="Proteomes" id="UP001153331"/>
    </source>
</evidence>
<keyword evidence="2" id="KW-1185">Reference proteome</keyword>
<comment type="caution">
    <text evidence="1">The sequence shown here is derived from an EMBL/GenBank/DDBJ whole genome shotgun (WGS) entry which is preliminary data.</text>
</comment>
<dbReference type="Proteomes" id="UP001153331">
    <property type="component" value="Unassembled WGS sequence"/>
</dbReference>
<dbReference type="EMBL" id="JAPHNI010000044">
    <property type="protein sequence ID" value="KAJ8117696.1"/>
    <property type="molecule type" value="Genomic_DNA"/>
</dbReference>
<sequence length="1201" mass="133028">MHLAQDTTQANGTTDYGTNVVEGLKKEEKIEAAAVRKLSDEQDHVLKTFRLLIADLCQQFNGGHPGGAIGMAAIGVALWKYVMRYAPHTPAYFNRDRFVLSNGHTCLFQYSFLHLTGYKAMTLDQLKSYHSDRVDALCPGHPEIEHEGIEVTTGPLGQGVANAVGLAMASKNLQATYNKPDFDVVSNHTWCMIGDACLQEGVALEAISFAGHLKLNNLTIIYDNNQITCDGSVDLTNTEDVNAKMRACGWDVIDIEDGCFDIDGLVGALNKARASTDKPTFINVRTVIGLGSAVAGDAVAHGAAFGAADVANMKRAYEFDPEEHFVISEAVREFFADIPSRGQDLVQSWERKVQAYEAEYPELGAEFRDRVQGRLPEHWKDLIPSSFPEQPTATRKSSGLVFNPIAEKVKNFMVGTADLSPSVNMIWKDKIDFQNPDLKTSCGITGNYSGRYIHYGVREHAMCAISNGLAAFAPNTFIPTTSSFFMFYLYAAPAVRMGALQHLQVIHAATHDSIGMGEDGPTHQPIELANLYRAMPNLLYIRPADSEETAGAWITAIEAKNTPTIISTSRHTLPQIPQTKRDLVAKGGYVIEEVEDADVTLIGVGAELCHAIDTAKELRKKDIKARVISFPCQRLFDAQPIQYKRDTLRRHTGIPAIVIEPYAPNGWERYADAAACVKRFGHSLPGKAAYKYFGFDTPALVQKVESYLQQSSEAMSAEPTNKRRRLDDGVSSEDTHNGNNGDRTGSPSQMQAGATYGFENIDPFLSPATASSWTFDEFAHDPDYLASQEALRLLMFDTARSVAPTRAGTPQEAEDTHGMMDLKITLAQGRRIQYMKNYMSQVAPWLDMFDCQRAFGTQLPALAKESPPLLYAILAIGARQLERKEKTQSSFDSLELYQEAIRLLTPLLQARDVHVIAACVILCCLEMFSASAQDWRHHLEGCAAIFEAFGVNGFSGDVLQAVFWCYARMDVCGALISDGTESTLLKPSEWLLRGVLDADAEALFINSKSPDMYANYAVYLCAKTCELISDRNKYVELGAENGCDAKQFDERSVQIWDQLTKWSLHRPSQMQAVETTNTVPFPHIFFAHWAAISSNQLYHTSCVLLLNSNPRLKSSIPQTFNTSIMWHVKRICGISLANPHEGCLNNAIQPLWIAGRLLSHSSEQALVVKTIRHIEVLTGWTATWRIRDLESTWGYKIRGQV</sequence>
<evidence type="ECO:0000313" key="1">
    <source>
        <dbReference type="EMBL" id="KAJ8117696.1"/>
    </source>
</evidence>
<gene>
    <name evidence="1" type="ORF">OPT61_g1165</name>
</gene>